<evidence type="ECO:0000256" key="11">
    <source>
        <dbReference type="ARBA" id="ARBA00048432"/>
    </source>
</evidence>
<evidence type="ECO:0000313" key="17">
    <source>
        <dbReference type="WBParaSite" id="sdigi.contig266.g6856.t1"/>
    </source>
</evidence>
<dbReference type="InterPro" id="IPR033762">
    <property type="entry name" value="MCM_OB"/>
</dbReference>
<feature type="domain" description="MCM C-terminal AAA(+) ATPase" evidence="15">
    <location>
        <begin position="257"/>
        <end position="464"/>
    </location>
</feature>
<dbReference type="InterPro" id="IPR031327">
    <property type="entry name" value="MCM"/>
</dbReference>
<keyword evidence="3 13" id="KW-0235">DNA replication</keyword>
<dbReference type="PANTHER" id="PTHR11630">
    <property type="entry name" value="DNA REPLICATION LICENSING FACTOR MCM FAMILY MEMBER"/>
    <property type="match status" value="1"/>
</dbReference>
<dbReference type="GO" id="GO:1902969">
    <property type="term" value="P:mitotic DNA replication"/>
    <property type="evidence" value="ECO:0007669"/>
    <property type="project" value="TreeGrafter"/>
</dbReference>
<evidence type="ECO:0000256" key="14">
    <source>
        <dbReference type="SAM" id="MobiDB-lite"/>
    </source>
</evidence>
<dbReference type="CDD" id="cd17757">
    <property type="entry name" value="MCM6"/>
    <property type="match status" value="1"/>
</dbReference>
<dbReference type="GO" id="GO:0006270">
    <property type="term" value="P:DNA replication initiation"/>
    <property type="evidence" value="ECO:0007669"/>
    <property type="project" value="UniProtKB-UniRule"/>
</dbReference>
<dbReference type="EC" id="3.6.4.12" evidence="13"/>
<comment type="catalytic activity">
    <reaction evidence="11">
        <text>ATP + H2O = ADP + phosphate + H(+)</text>
        <dbReference type="Rhea" id="RHEA:13065"/>
        <dbReference type="ChEBI" id="CHEBI:15377"/>
        <dbReference type="ChEBI" id="CHEBI:15378"/>
        <dbReference type="ChEBI" id="CHEBI:30616"/>
        <dbReference type="ChEBI" id="CHEBI:43474"/>
        <dbReference type="ChEBI" id="CHEBI:456216"/>
        <dbReference type="EC" id="3.6.4.12"/>
    </reaction>
    <physiologicalReaction direction="left-to-right" evidence="11">
        <dbReference type="Rhea" id="RHEA:13066"/>
    </physiologicalReaction>
</comment>
<keyword evidence="10 13" id="KW-0131">Cell cycle</keyword>
<dbReference type="GO" id="GO:0005634">
    <property type="term" value="C:nucleus"/>
    <property type="evidence" value="ECO:0007669"/>
    <property type="project" value="UniProtKB-SubCell"/>
</dbReference>
<sequence>MDGCNDDNIRQRMQRKEFYVSIGQIRNKLRVRELTASKIGALTCISGQVVRTHPVHPELHKGVFICDDCGTKVRNVEQQFRYTPPSQCANQQCNNRGRFQLDIYESSFIDFQKIRMQETQAELPRGSIPLSLDIILRGELVETIQPGDRCDFVGALIVIPDVAQLSAPGTCLRAETSSRNRRRGIGNEQEGITGLKALGVRDMNYKLAFLACNVTASSPSFGSRVLAREDLDHNELWSQLSESEKRVMRRMSEDKTIVQNLIHSLFPDVYGNDEVKLGVLLMLFGGVQKRSEGEGTTLRGDINVCLIGDPSTAKSQILKTVEHFSPRAVYTSGKASSAAGLTAAVVRDEESFEFVIEAGALMLADNGVCCIDEFDKMDTKDQVAIHEAMEQQTISITKAGVKATLNARASILAAANPVGGRYDRSRPLKNNIQLSAPIMSRFDLFFVLVDECNEIVDYAIARRILDTHRHLAAQEKPETVYSLDDIQRYITFARCFKPKISDAAAMLLVSEYKRLRMSDSNNSATSSWRITVRQLESLIRLSEALARLNCEGEVKVEHVHEASKLLSKSIVRIEQPDIVLQDDDALLETELLDEMEPNVEEVSALRERNQEAEGSTVRTGDDGTKKIDPSRLKIKFELYKQIADMLVLHIRHDEETEENTENWEGVRQSQLVQWYLDMMEESIDSEDEYNLQKTICERVIRRLITEDNILIQLNAETDDDPIVVVHPNYVISDD</sequence>
<dbReference type="PRINTS" id="PR01657">
    <property type="entry name" value="MCMFAMILY"/>
</dbReference>
<dbReference type="InterPro" id="IPR018525">
    <property type="entry name" value="MCM_CS"/>
</dbReference>
<evidence type="ECO:0000256" key="6">
    <source>
        <dbReference type="ARBA" id="ARBA00022806"/>
    </source>
</evidence>
<keyword evidence="4 12" id="KW-0547">Nucleotide-binding</keyword>
<dbReference type="InterPro" id="IPR027417">
    <property type="entry name" value="P-loop_NTPase"/>
</dbReference>
<dbReference type="FunFam" id="2.20.28.10:FF:000003">
    <property type="entry name" value="DNA helicase"/>
    <property type="match status" value="1"/>
</dbReference>
<dbReference type="PANTHER" id="PTHR11630:SF43">
    <property type="entry name" value="DNA REPLICATION LICENSING FACTOR MCM6"/>
    <property type="match status" value="1"/>
</dbReference>
<dbReference type="Gene3D" id="2.20.28.10">
    <property type="match status" value="1"/>
</dbReference>
<dbReference type="PROSITE" id="PS00847">
    <property type="entry name" value="MCM_1"/>
    <property type="match status" value="1"/>
</dbReference>
<comment type="similarity">
    <text evidence="2 12">Belongs to the MCM family.</text>
</comment>
<dbReference type="PRINTS" id="PR01662">
    <property type="entry name" value="MCMPROTEIN6"/>
</dbReference>
<dbReference type="GO" id="GO:0003697">
    <property type="term" value="F:single-stranded DNA binding"/>
    <property type="evidence" value="ECO:0007669"/>
    <property type="project" value="TreeGrafter"/>
</dbReference>
<dbReference type="PROSITE" id="PS50051">
    <property type="entry name" value="MCM_2"/>
    <property type="match status" value="1"/>
</dbReference>
<dbReference type="GO" id="GO:0005524">
    <property type="term" value="F:ATP binding"/>
    <property type="evidence" value="ECO:0007669"/>
    <property type="project" value="UniProtKB-UniRule"/>
</dbReference>
<proteinExistence type="inferred from homology"/>
<feature type="region of interest" description="Disordered" evidence="14">
    <location>
        <begin position="605"/>
        <end position="624"/>
    </location>
</feature>
<protein>
    <recommendedName>
        <fullName evidence="13">DNA replication licensing factor MCM6</fullName>
        <ecNumber evidence="13">3.6.4.12</ecNumber>
    </recommendedName>
</protein>
<dbReference type="SUPFAM" id="SSF52540">
    <property type="entry name" value="P-loop containing nucleoside triphosphate hydrolases"/>
    <property type="match status" value="1"/>
</dbReference>
<evidence type="ECO:0000256" key="5">
    <source>
        <dbReference type="ARBA" id="ARBA00022801"/>
    </source>
</evidence>
<evidence type="ECO:0000256" key="2">
    <source>
        <dbReference type="ARBA" id="ARBA00008010"/>
    </source>
</evidence>
<dbReference type="InterPro" id="IPR041024">
    <property type="entry name" value="Mcm6_C"/>
</dbReference>
<dbReference type="Pfam" id="PF00493">
    <property type="entry name" value="MCM"/>
    <property type="match status" value="1"/>
</dbReference>
<evidence type="ECO:0000259" key="15">
    <source>
        <dbReference type="PROSITE" id="PS50051"/>
    </source>
</evidence>
<evidence type="ECO:0000256" key="12">
    <source>
        <dbReference type="RuleBase" id="RU004070"/>
    </source>
</evidence>
<evidence type="ECO:0000313" key="16">
    <source>
        <dbReference type="Proteomes" id="UP000887581"/>
    </source>
</evidence>
<evidence type="ECO:0000256" key="3">
    <source>
        <dbReference type="ARBA" id="ARBA00022705"/>
    </source>
</evidence>
<dbReference type="GO" id="GO:0042555">
    <property type="term" value="C:MCM complex"/>
    <property type="evidence" value="ECO:0007669"/>
    <property type="project" value="UniProtKB-UniRule"/>
</dbReference>
<dbReference type="InterPro" id="IPR041562">
    <property type="entry name" value="MCM_lid"/>
</dbReference>
<keyword evidence="9" id="KW-0539">Nucleus</keyword>
<keyword evidence="5 13" id="KW-0378">Hydrolase</keyword>
<dbReference type="FunFam" id="3.40.50.300:FF:000115">
    <property type="entry name" value="DNA helicase"/>
    <property type="match status" value="1"/>
</dbReference>
<evidence type="ECO:0000256" key="4">
    <source>
        <dbReference type="ARBA" id="ARBA00022741"/>
    </source>
</evidence>
<reference evidence="17" key="1">
    <citation type="submission" date="2022-11" db="UniProtKB">
        <authorList>
            <consortium name="WormBaseParasite"/>
        </authorList>
    </citation>
    <scope>IDENTIFICATION</scope>
</reference>
<dbReference type="Proteomes" id="UP000887581">
    <property type="component" value="Unplaced"/>
</dbReference>
<dbReference type="InterPro" id="IPR008049">
    <property type="entry name" value="MCM6"/>
</dbReference>
<comment type="subunit">
    <text evidence="13">Component of the MCM2-7 complex.</text>
</comment>
<dbReference type="SMART" id="SM00350">
    <property type="entry name" value="MCM"/>
    <property type="match status" value="1"/>
</dbReference>
<evidence type="ECO:0000256" key="7">
    <source>
        <dbReference type="ARBA" id="ARBA00022840"/>
    </source>
</evidence>
<keyword evidence="16" id="KW-1185">Reference proteome</keyword>
<dbReference type="GO" id="GO:1990518">
    <property type="term" value="F:single-stranded 3'-5' DNA helicase activity"/>
    <property type="evidence" value="ECO:0007669"/>
    <property type="project" value="TreeGrafter"/>
</dbReference>
<dbReference type="Pfam" id="PF17855">
    <property type="entry name" value="MCM_lid"/>
    <property type="match status" value="1"/>
</dbReference>
<comment type="function">
    <text evidence="13">Acts as component of the MCM2-7 complex (MCM complex) which is the replicative helicase essential for 'once per cell cycle' DNA replication initiation and elongation in eukaryotic cells. The active ATPase sites in the MCM2-7 ring are formed through the interaction surfaces of two neighboring subunits such that a critical structure of a conserved arginine finger motif is provided in trans relative to the ATP-binding site of the Walker A box of the adjacent subunit. The six ATPase active sites, however, are likely to contribute differentially to the complex helicase activity.</text>
</comment>
<dbReference type="Gene3D" id="1.20.58.870">
    <property type="match status" value="1"/>
</dbReference>
<dbReference type="FunFam" id="1.20.58.870:FF:000002">
    <property type="entry name" value="DNA helicase"/>
    <property type="match status" value="1"/>
</dbReference>
<dbReference type="GO" id="GO:0016787">
    <property type="term" value="F:hydrolase activity"/>
    <property type="evidence" value="ECO:0007669"/>
    <property type="project" value="UniProtKB-KW"/>
</dbReference>
<dbReference type="WBParaSite" id="sdigi.contig266.g6856.t1">
    <property type="protein sequence ID" value="sdigi.contig266.g6856.t1"/>
    <property type="gene ID" value="sdigi.contig266.g6856"/>
</dbReference>
<dbReference type="AlphaFoldDB" id="A0A915PRW5"/>
<dbReference type="Pfam" id="PF17207">
    <property type="entry name" value="MCM_OB"/>
    <property type="match status" value="1"/>
</dbReference>
<evidence type="ECO:0000256" key="10">
    <source>
        <dbReference type="ARBA" id="ARBA00023306"/>
    </source>
</evidence>
<evidence type="ECO:0000256" key="1">
    <source>
        <dbReference type="ARBA" id="ARBA00004123"/>
    </source>
</evidence>
<evidence type="ECO:0000256" key="9">
    <source>
        <dbReference type="ARBA" id="ARBA00023242"/>
    </source>
</evidence>
<comment type="subcellular location">
    <subcellularLocation>
        <location evidence="1 13">Nucleus</location>
    </subcellularLocation>
</comment>
<dbReference type="Pfam" id="PF18263">
    <property type="entry name" value="WHD_MCM6"/>
    <property type="match status" value="1"/>
</dbReference>
<name>A0A915PRW5_9BILA</name>
<keyword evidence="7 12" id="KW-0067">ATP-binding</keyword>
<dbReference type="GO" id="GO:0000727">
    <property type="term" value="P:double-strand break repair via break-induced replication"/>
    <property type="evidence" value="ECO:0007669"/>
    <property type="project" value="TreeGrafter"/>
</dbReference>
<evidence type="ECO:0000256" key="13">
    <source>
        <dbReference type="RuleBase" id="RU368064"/>
    </source>
</evidence>
<dbReference type="InterPro" id="IPR001208">
    <property type="entry name" value="MCM_dom"/>
</dbReference>
<keyword evidence="6 13" id="KW-0347">Helicase</keyword>
<keyword evidence="8 12" id="KW-0238">DNA-binding</keyword>
<dbReference type="InterPro" id="IPR012340">
    <property type="entry name" value="NA-bd_OB-fold"/>
</dbReference>
<organism evidence="16 17">
    <name type="scientific">Setaria digitata</name>
    <dbReference type="NCBI Taxonomy" id="48799"/>
    <lineage>
        <taxon>Eukaryota</taxon>
        <taxon>Metazoa</taxon>
        <taxon>Ecdysozoa</taxon>
        <taxon>Nematoda</taxon>
        <taxon>Chromadorea</taxon>
        <taxon>Rhabditida</taxon>
        <taxon>Spirurina</taxon>
        <taxon>Spiruromorpha</taxon>
        <taxon>Filarioidea</taxon>
        <taxon>Setariidae</taxon>
        <taxon>Setaria</taxon>
    </lineage>
</organism>
<accession>A0A915PRW5</accession>
<evidence type="ECO:0000256" key="8">
    <source>
        <dbReference type="ARBA" id="ARBA00023125"/>
    </source>
</evidence>
<dbReference type="SUPFAM" id="SSF50249">
    <property type="entry name" value="Nucleic acid-binding proteins"/>
    <property type="match status" value="1"/>
</dbReference>
<dbReference type="Gene3D" id="3.40.50.300">
    <property type="entry name" value="P-loop containing nucleotide triphosphate hydrolases"/>
    <property type="match status" value="1"/>
</dbReference>
<dbReference type="Gene3D" id="2.40.50.140">
    <property type="entry name" value="Nucleic acid-binding proteins"/>
    <property type="match status" value="1"/>
</dbReference>